<dbReference type="Pfam" id="PF09753">
    <property type="entry name" value="Use1"/>
    <property type="match status" value="1"/>
</dbReference>
<evidence type="ECO:0000313" key="13">
    <source>
        <dbReference type="Proteomes" id="UP000886520"/>
    </source>
</evidence>
<evidence type="ECO:0000256" key="2">
    <source>
        <dbReference type="ARBA" id="ARBA00007891"/>
    </source>
</evidence>
<keyword evidence="3" id="KW-0813">Transport</keyword>
<keyword evidence="9 11" id="KW-0472">Membrane</keyword>
<proteinExistence type="inferred from homology"/>
<evidence type="ECO:0008006" key="14">
    <source>
        <dbReference type="Google" id="ProtNLM"/>
    </source>
</evidence>
<dbReference type="Proteomes" id="UP000886520">
    <property type="component" value="Chromosome 15"/>
</dbReference>
<dbReference type="Gene3D" id="1.20.5.110">
    <property type="match status" value="1"/>
</dbReference>
<evidence type="ECO:0000256" key="4">
    <source>
        <dbReference type="ARBA" id="ARBA00022692"/>
    </source>
</evidence>
<dbReference type="PANTHER" id="PTHR13050:SF7">
    <property type="entry name" value="VESICLE TRANSPORT PROTEIN USE1"/>
    <property type="match status" value="1"/>
</dbReference>
<protein>
    <recommendedName>
        <fullName evidence="14">Vesicle transport protein USE1</fullName>
    </recommendedName>
</protein>
<dbReference type="CDD" id="cd15860">
    <property type="entry name" value="SNARE_USE1"/>
    <property type="match status" value="1"/>
</dbReference>
<comment type="caution">
    <text evidence="12">The sequence shown here is derived from an EMBL/GenBank/DDBJ whole genome shotgun (WGS) entry which is preliminary data.</text>
</comment>
<organism evidence="12 13">
    <name type="scientific">Adiantum capillus-veneris</name>
    <name type="common">Maidenhair fern</name>
    <dbReference type="NCBI Taxonomy" id="13818"/>
    <lineage>
        <taxon>Eukaryota</taxon>
        <taxon>Viridiplantae</taxon>
        <taxon>Streptophyta</taxon>
        <taxon>Embryophyta</taxon>
        <taxon>Tracheophyta</taxon>
        <taxon>Polypodiopsida</taxon>
        <taxon>Polypodiidae</taxon>
        <taxon>Polypodiales</taxon>
        <taxon>Pteridineae</taxon>
        <taxon>Pteridaceae</taxon>
        <taxon>Vittarioideae</taxon>
        <taxon>Adiantum</taxon>
    </lineage>
</organism>
<evidence type="ECO:0000256" key="6">
    <source>
        <dbReference type="ARBA" id="ARBA00022892"/>
    </source>
</evidence>
<keyword evidence="13" id="KW-1185">Reference proteome</keyword>
<evidence type="ECO:0000256" key="3">
    <source>
        <dbReference type="ARBA" id="ARBA00022448"/>
    </source>
</evidence>
<evidence type="ECO:0000256" key="11">
    <source>
        <dbReference type="SAM" id="Phobius"/>
    </source>
</evidence>
<dbReference type="AlphaFoldDB" id="A0A9D4UJN9"/>
<dbReference type="InterPro" id="IPR019150">
    <property type="entry name" value="Vesicle_transport_protein_Use1"/>
</dbReference>
<comment type="subcellular location">
    <subcellularLocation>
        <location evidence="1">Endoplasmic reticulum membrane</location>
        <topology evidence="1">Single-pass type IV membrane protein</topology>
    </subcellularLocation>
</comment>
<keyword evidence="4 11" id="KW-0812">Transmembrane</keyword>
<evidence type="ECO:0000256" key="1">
    <source>
        <dbReference type="ARBA" id="ARBA00004163"/>
    </source>
</evidence>
<dbReference type="GO" id="GO:0005484">
    <property type="term" value="F:SNAP receptor activity"/>
    <property type="evidence" value="ECO:0007669"/>
    <property type="project" value="TreeGrafter"/>
</dbReference>
<gene>
    <name evidence="12" type="ORF">GOP47_0015381</name>
</gene>
<feature type="transmembrane region" description="Helical" evidence="11">
    <location>
        <begin position="236"/>
        <end position="255"/>
    </location>
</feature>
<evidence type="ECO:0000256" key="9">
    <source>
        <dbReference type="ARBA" id="ARBA00023136"/>
    </source>
</evidence>
<accession>A0A9D4UJN9</accession>
<keyword evidence="8 11" id="KW-1133">Transmembrane helix</keyword>
<evidence type="ECO:0000256" key="10">
    <source>
        <dbReference type="SAM" id="MobiDB-lite"/>
    </source>
</evidence>
<dbReference type="GO" id="GO:0005789">
    <property type="term" value="C:endoplasmic reticulum membrane"/>
    <property type="evidence" value="ECO:0007669"/>
    <property type="project" value="UniProtKB-SubCell"/>
</dbReference>
<feature type="region of interest" description="Disordered" evidence="10">
    <location>
        <begin position="119"/>
        <end position="152"/>
    </location>
</feature>
<dbReference type="EMBL" id="JABFUD020000015">
    <property type="protein sequence ID" value="KAI5069080.1"/>
    <property type="molecule type" value="Genomic_DNA"/>
</dbReference>
<evidence type="ECO:0000256" key="7">
    <source>
        <dbReference type="ARBA" id="ARBA00022927"/>
    </source>
</evidence>
<keyword evidence="7" id="KW-0653">Protein transport</keyword>
<dbReference type="GO" id="GO:0031201">
    <property type="term" value="C:SNARE complex"/>
    <property type="evidence" value="ECO:0007669"/>
    <property type="project" value="TreeGrafter"/>
</dbReference>
<keyword evidence="6" id="KW-0931">ER-Golgi transport</keyword>
<evidence type="ECO:0000313" key="12">
    <source>
        <dbReference type="EMBL" id="KAI5069080.1"/>
    </source>
</evidence>
<dbReference type="GO" id="GO:0015031">
    <property type="term" value="P:protein transport"/>
    <property type="evidence" value="ECO:0007669"/>
    <property type="project" value="UniProtKB-KW"/>
</dbReference>
<name>A0A9D4UJN9_ADICA</name>
<feature type="compositionally biased region" description="Polar residues" evidence="10">
    <location>
        <begin position="131"/>
        <end position="151"/>
    </location>
</feature>
<dbReference type="OrthoDB" id="4506189at2759"/>
<evidence type="ECO:0000256" key="5">
    <source>
        <dbReference type="ARBA" id="ARBA00022824"/>
    </source>
</evidence>
<comment type="similarity">
    <text evidence="2">Belongs to the USE1 family.</text>
</comment>
<sequence>MGLTKTEINLRRLLAAMPQQTNQAKLAQYVFTLREQLALLTGESGQGNLPCISEEMAREYAEQIEVAASRVNTNELSMPDMLSSKDGILDVSKDPRESLMNLQEDSLAISGLRKRFISKSHGNENRPPSMAHSSSSGEQGENWKSGSNPSSALKADSATLALIEKHRHLQEDLTDEMVDMAHQLKEASLAMNQAVHDSEKVLDSTEQAVEHSLAATNRANTRSQAVYSHSFKTGCLTWLIIFIIFCMFLLMVFFIRIT</sequence>
<keyword evidence="5" id="KW-0256">Endoplasmic reticulum</keyword>
<evidence type="ECO:0000256" key="8">
    <source>
        <dbReference type="ARBA" id="ARBA00022989"/>
    </source>
</evidence>
<dbReference type="GO" id="GO:0006890">
    <property type="term" value="P:retrograde vesicle-mediated transport, Golgi to endoplasmic reticulum"/>
    <property type="evidence" value="ECO:0007669"/>
    <property type="project" value="TreeGrafter"/>
</dbReference>
<reference evidence="12" key="1">
    <citation type="submission" date="2021-01" db="EMBL/GenBank/DDBJ databases">
        <title>Adiantum capillus-veneris genome.</title>
        <authorList>
            <person name="Fang Y."/>
            <person name="Liao Q."/>
        </authorList>
    </citation>
    <scope>NUCLEOTIDE SEQUENCE</scope>
    <source>
        <strain evidence="12">H3</strain>
        <tissue evidence="12">Leaf</tissue>
    </source>
</reference>
<dbReference type="PANTHER" id="PTHR13050">
    <property type="entry name" value="USE1-LIKE PROTEIN"/>
    <property type="match status" value="1"/>
</dbReference>